<protein>
    <recommendedName>
        <fullName evidence="4">Bacterial type II secretion system protein G</fullName>
    </recommendedName>
</protein>
<comment type="caution">
    <text evidence="2">The sequence shown here is derived from an EMBL/GenBank/DDBJ whole genome shotgun (WGS) entry which is preliminary data.</text>
</comment>
<keyword evidence="1" id="KW-0812">Transmembrane</keyword>
<dbReference type="RefSeq" id="WP_146443535.1">
    <property type="nucleotide sequence ID" value="NZ_SJPR01000001.1"/>
</dbReference>
<dbReference type="OrthoDB" id="223245at2"/>
<keyword evidence="3" id="KW-1185">Reference proteome</keyword>
<dbReference type="EMBL" id="SJPR01000001">
    <property type="protein sequence ID" value="TWU00028.1"/>
    <property type="molecule type" value="Genomic_DNA"/>
</dbReference>
<evidence type="ECO:0000313" key="3">
    <source>
        <dbReference type="Proteomes" id="UP000317421"/>
    </source>
</evidence>
<dbReference type="AlphaFoldDB" id="A0A5C6AKL7"/>
<dbReference type="Proteomes" id="UP000317421">
    <property type="component" value="Unassembled WGS sequence"/>
</dbReference>
<keyword evidence="1" id="KW-0472">Membrane</keyword>
<evidence type="ECO:0000313" key="2">
    <source>
        <dbReference type="EMBL" id="TWU00028.1"/>
    </source>
</evidence>
<evidence type="ECO:0008006" key="4">
    <source>
        <dbReference type="Google" id="ProtNLM"/>
    </source>
</evidence>
<organism evidence="2 3">
    <name type="scientific">Botrimarina colliarenosi</name>
    <dbReference type="NCBI Taxonomy" id="2528001"/>
    <lineage>
        <taxon>Bacteria</taxon>
        <taxon>Pseudomonadati</taxon>
        <taxon>Planctomycetota</taxon>
        <taxon>Planctomycetia</taxon>
        <taxon>Pirellulales</taxon>
        <taxon>Lacipirellulaceae</taxon>
        <taxon>Botrimarina</taxon>
    </lineage>
</organism>
<reference evidence="2 3" key="1">
    <citation type="submission" date="2019-02" db="EMBL/GenBank/DDBJ databases">
        <title>Deep-cultivation of Planctomycetes and their phenomic and genomic characterization uncovers novel biology.</title>
        <authorList>
            <person name="Wiegand S."/>
            <person name="Jogler M."/>
            <person name="Boedeker C."/>
            <person name="Pinto D."/>
            <person name="Vollmers J."/>
            <person name="Rivas-Marin E."/>
            <person name="Kohn T."/>
            <person name="Peeters S.H."/>
            <person name="Heuer A."/>
            <person name="Rast P."/>
            <person name="Oberbeckmann S."/>
            <person name="Bunk B."/>
            <person name="Jeske O."/>
            <person name="Meyerdierks A."/>
            <person name="Storesund J.E."/>
            <person name="Kallscheuer N."/>
            <person name="Luecker S."/>
            <person name="Lage O.M."/>
            <person name="Pohl T."/>
            <person name="Merkel B.J."/>
            <person name="Hornburger P."/>
            <person name="Mueller R.-W."/>
            <person name="Bruemmer F."/>
            <person name="Labrenz M."/>
            <person name="Spormann A.M."/>
            <person name="Op Den Camp H."/>
            <person name="Overmann J."/>
            <person name="Amann R."/>
            <person name="Jetten M.S.M."/>
            <person name="Mascher T."/>
            <person name="Medema M.H."/>
            <person name="Devos D.P."/>
            <person name="Kaster A.-K."/>
            <person name="Ovreas L."/>
            <person name="Rohde M."/>
            <person name="Galperin M.Y."/>
            <person name="Jogler C."/>
        </authorList>
    </citation>
    <scope>NUCLEOTIDE SEQUENCE [LARGE SCALE GENOMIC DNA]</scope>
    <source>
        <strain evidence="2 3">Pla108</strain>
    </source>
</reference>
<name>A0A5C6AKL7_9BACT</name>
<dbReference type="SUPFAM" id="SSF54523">
    <property type="entry name" value="Pili subunits"/>
    <property type="match status" value="1"/>
</dbReference>
<keyword evidence="1" id="KW-1133">Transmembrane helix</keyword>
<evidence type="ECO:0000256" key="1">
    <source>
        <dbReference type="SAM" id="Phobius"/>
    </source>
</evidence>
<accession>A0A5C6AKL7</accession>
<feature type="transmembrane region" description="Helical" evidence="1">
    <location>
        <begin position="20"/>
        <end position="38"/>
    </location>
</feature>
<gene>
    <name evidence="2" type="ORF">Pla108_09710</name>
</gene>
<sequence>MFDSPIDRHRRTKKSTLPWWLLALATLTAVGLVLYVTFGPNPPIVISKATTHRTTPLAADGLPDYAAALLAKMRKDVTPDNNGAIPLLEAMWPEGDDAYSPTEAKLLIEELGMPDVPNPTRRIETYGGDAMNLAAARLYRSRVAKPANIAGPPASEEIDFGGGFPTLYGTNDAAFWSATDDQAAGDIRVEELVWLALDRPWTAEDLPFAAEWIEANRAGLDRLHDAAEKSHFYLPAPEHLAGGKMAELGNRQISLIRSAARHLELLCNYALGCKRYDDAAHESVSLLKMAHHVGRGRLMIDQLLASAFEGMGMAQIQALAADPATPGATLRWLLKVLDGSPPACDIVRTIEGERWYGLDSLIRGEATFLESWLQPTDPLLGLASRTSIDWNPVLVALNEYHDRKDAAYKLPTPRQQADALQQLADDYALVSQIDPFAEPMRLLTPAGRAGVISQAVLASFSVTFEWELTVPGRDKTKYEATRLALALAIYRTDHNAYPASLDELVPAVLPKLPVDTFTDAPFLYRLTDDGYLLYSCGANGVDDGGSHDQSYYGPSQTFEGIKIREVDGAPDKLTADEQAMVDMAAQIPAGADDWSLRVPIPVEPWPWEKQPAKTPAAEAAE</sequence>
<proteinExistence type="predicted"/>
<dbReference type="InterPro" id="IPR045584">
    <property type="entry name" value="Pilin-like"/>
</dbReference>